<dbReference type="InterPro" id="IPR017946">
    <property type="entry name" value="PLC-like_Pdiesterase_TIM-brl"/>
</dbReference>
<dbReference type="InterPro" id="IPR030395">
    <property type="entry name" value="GP_PDE_dom"/>
</dbReference>
<dbReference type="RefSeq" id="WP_154449383.1">
    <property type="nucleotide sequence ID" value="NZ_WIND01000030.1"/>
</dbReference>
<reference evidence="2 3" key="1">
    <citation type="submission" date="2019-10" db="EMBL/GenBank/DDBJ databases">
        <title>Cognatihalovulum marinum gen. nov. sp. nov., a new member of the family Rhodobacteraceae isolated from deep seawater of the Northwest Indian Ocean.</title>
        <authorList>
            <person name="Ruan C."/>
            <person name="Wang J."/>
            <person name="Zheng X."/>
            <person name="Song L."/>
            <person name="Zhu Y."/>
            <person name="Huang Y."/>
            <person name="Lu Z."/>
            <person name="Du W."/>
            <person name="Huang L."/>
            <person name="Dai X."/>
        </authorList>
    </citation>
    <scope>NUCLEOTIDE SEQUENCE [LARGE SCALE GENOMIC DNA]</scope>
    <source>
        <strain evidence="2 3">2CG4</strain>
    </source>
</reference>
<comment type="caution">
    <text evidence="2">The sequence shown here is derived from an EMBL/GenBank/DDBJ whole genome shotgun (WGS) entry which is preliminary data.</text>
</comment>
<dbReference type="SUPFAM" id="SSF51695">
    <property type="entry name" value="PLC-like phosphodiesterases"/>
    <property type="match status" value="1"/>
</dbReference>
<feature type="domain" description="GP-PDE" evidence="1">
    <location>
        <begin position="14"/>
        <end position="262"/>
    </location>
</feature>
<dbReference type="EMBL" id="WIND01000030">
    <property type="protein sequence ID" value="MSU91952.1"/>
    <property type="molecule type" value="Genomic_DNA"/>
</dbReference>
<dbReference type="AlphaFoldDB" id="A0A6L5Z7N2"/>
<dbReference type="GO" id="GO:0006629">
    <property type="term" value="P:lipid metabolic process"/>
    <property type="evidence" value="ECO:0007669"/>
    <property type="project" value="InterPro"/>
</dbReference>
<sequence length="262" mass="27658">MPDPARPLPDDFLSVPVAHRGLHDAEAGRIENSCAAVAAAVAEGFGIEIDLQPSADGAAMVFHDYTLDRLTDRTGPIRTRTAAELGGIGLTGNTDPEGAGIPTLAQVLDLVAGRVPLLIEVKDQSGDLGPQGIGPLEDATAEALRDYRGPLAVMSFNPDSVAALAQALPDVPRGLTCDAFDEDDWAAVPAARRRRLAGIGDFDRTGACFVSCGWQALDRAPVRALKARGVPVLCWTIRDSGQEQTARRIADNITFEGYTPAH</sequence>
<evidence type="ECO:0000259" key="1">
    <source>
        <dbReference type="PROSITE" id="PS51704"/>
    </source>
</evidence>
<dbReference type="PROSITE" id="PS51704">
    <property type="entry name" value="GP_PDE"/>
    <property type="match status" value="1"/>
</dbReference>
<evidence type="ECO:0000313" key="3">
    <source>
        <dbReference type="Proteomes" id="UP000474957"/>
    </source>
</evidence>
<dbReference type="GO" id="GO:0008081">
    <property type="term" value="F:phosphoric diester hydrolase activity"/>
    <property type="evidence" value="ECO:0007669"/>
    <property type="project" value="InterPro"/>
</dbReference>
<dbReference type="Pfam" id="PF03009">
    <property type="entry name" value="GDPD"/>
    <property type="match status" value="1"/>
</dbReference>
<dbReference type="PANTHER" id="PTHR46211">
    <property type="entry name" value="GLYCEROPHOSPHORYL DIESTER PHOSPHODIESTERASE"/>
    <property type="match status" value="1"/>
</dbReference>
<organism evidence="2 3">
    <name type="scientific">Halovulum marinum</name>
    <dbReference type="NCBI Taxonomy" id="2662447"/>
    <lineage>
        <taxon>Bacteria</taxon>
        <taxon>Pseudomonadati</taxon>
        <taxon>Pseudomonadota</taxon>
        <taxon>Alphaproteobacteria</taxon>
        <taxon>Rhodobacterales</taxon>
        <taxon>Paracoccaceae</taxon>
        <taxon>Halovulum</taxon>
    </lineage>
</organism>
<protein>
    <submittedName>
        <fullName evidence="2">Phosphodiesterase</fullName>
    </submittedName>
</protein>
<accession>A0A6L5Z7N2</accession>
<gene>
    <name evidence="2" type="ORF">GE300_20565</name>
</gene>
<keyword evidence="3" id="KW-1185">Reference proteome</keyword>
<evidence type="ECO:0000313" key="2">
    <source>
        <dbReference type="EMBL" id="MSU91952.1"/>
    </source>
</evidence>
<dbReference type="Gene3D" id="3.20.20.190">
    <property type="entry name" value="Phosphatidylinositol (PI) phosphodiesterase"/>
    <property type="match status" value="1"/>
</dbReference>
<proteinExistence type="predicted"/>
<name>A0A6L5Z7N2_9RHOB</name>
<dbReference type="Proteomes" id="UP000474957">
    <property type="component" value="Unassembled WGS sequence"/>
</dbReference>
<dbReference type="PANTHER" id="PTHR46211:SF1">
    <property type="entry name" value="GLYCEROPHOSPHODIESTER PHOSPHODIESTERASE, CYTOPLASMIC"/>
    <property type="match status" value="1"/>
</dbReference>